<accession>A0A077MGC5</accession>
<evidence type="ECO:0000313" key="2">
    <source>
        <dbReference type="Proteomes" id="UP000035720"/>
    </source>
</evidence>
<gene>
    <name evidence="1" type="ORF">BN13_70016</name>
</gene>
<organism evidence="1 2">
    <name type="scientific">Nostocoides jenkinsii Ben 74</name>
    <dbReference type="NCBI Taxonomy" id="1193518"/>
    <lineage>
        <taxon>Bacteria</taxon>
        <taxon>Bacillati</taxon>
        <taxon>Actinomycetota</taxon>
        <taxon>Actinomycetes</taxon>
        <taxon>Micrococcales</taxon>
        <taxon>Intrasporangiaceae</taxon>
        <taxon>Nostocoides</taxon>
    </lineage>
</organism>
<dbReference type="AlphaFoldDB" id="A0A077MGC5"/>
<evidence type="ECO:0000313" key="1">
    <source>
        <dbReference type="EMBL" id="CCI54392.1"/>
    </source>
</evidence>
<comment type="caution">
    <text evidence="1">The sequence shown here is derived from an EMBL/GenBank/DDBJ whole genome shotgun (WGS) entry which is preliminary data.</text>
</comment>
<sequence>MAAHLSQSAIGGAEDGLNPLTLGVERRPPGVGGEVLGQRLGEVGLKFVARLGPPPHRAAIGHEQHRAHHVIAEGLGIPIGVVRRRAARPVRQLPVAHERDRIVVRTERGAGQCEPPAGGGEALGDRFAPGTGVTGVMDLVEDDQGVGVLGDRAIVEMSRRDPGIGDGGADILLGAAAPRPTEAGVDGDARPVRRIGPLNLQVLGRRDDRDLVDDARVEQFPSDAQREGGLSGAGRGDGEEVPWAFPEVLLERRGLPRAEAGRGSPWRSTGEGGGKVKEVLAHALASHNPALALPDPEVASLDPALASLDLRARRRWRRSGEQGMARRL</sequence>
<dbReference type="EMBL" id="CAJC01000183">
    <property type="protein sequence ID" value="CCI54392.1"/>
    <property type="molecule type" value="Genomic_DNA"/>
</dbReference>
<proteinExistence type="predicted"/>
<protein>
    <submittedName>
        <fullName evidence="1">Uncharacterized protein</fullName>
    </submittedName>
</protein>
<dbReference type="Proteomes" id="UP000035720">
    <property type="component" value="Unassembled WGS sequence"/>
</dbReference>
<reference evidence="1 2" key="1">
    <citation type="journal article" date="2013" name="ISME J.">
        <title>A metabolic model for members of the genus Tetrasphaera involved in enhanced biological phosphorus removal.</title>
        <authorList>
            <person name="Kristiansen R."/>
            <person name="Nguyen H.T.T."/>
            <person name="Saunders A.M."/>
            <person name="Nielsen J.L."/>
            <person name="Wimmer R."/>
            <person name="Le V.Q."/>
            <person name="McIlroy S.J."/>
            <person name="Petrovski S."/>
            <person name="Seviour R.J."/>
            <person name="Calteau A."/>
            <person name="Nielsen K.L."/>
            <person name="Nielsen P.H."/>
        </authorList>
    </citation>
    <scope>NUCLEOTIDE SEQUENCE [LARGE SCALE GENOMIC DNA]</scope>
    <source>
        <strain evidence="1 2">Ben 74</strain>
    </source>
</reference>
<keyword evidence="2" id="KW-1185">Reference proteome</keyword>
<dbReference type="STRING" id="1193518.BN13_70016"/>
<name>A0A077MGC5_9MICO</name>